<gene>
    <name evidence="2" type="ORF">MAUB_17940</name>
</gene>
<sequence>METVASIFGDSHLKNVRLVTPQTTKGCQDCIAAGTRWVHLRLCLTCGHVGCCDSSPMRHASAHAQTPGHEIVQSFEPGENWRWCYVHEKYV</sequence>
<evidence type="ECO:0000313" key="2">
    <source>
        <dbReference type="EMBL" id="BBX83921.1"/>
    </source>
</evidence>
<evidence type="ECO:0000259" key="1">
    <source>
        <dbReference type="PROSITE" id="PS50271"/>
    </source>
</evidence>
<evidence type="ECO:0000313" key="3">
    <source>
        <dbReference type="Proteomes" id="UP000465609"/>
    </source>
</evidence>
<dbReference type="Gene3D" id="3.30.40.10">
    <property type="entry name" value="Zinc/RING finger domain, C3HC4 (zinc finger)"/>
    <property type="match status" value="1"/>
</dbReference>
<accession>A0ABN5YQT4</accession>
<dbReference type="InterPro" id="IPR013083">
    <property type="entry name" value="Znf_RING/FYVE/PHD"/>
</dbReference>
<dbReference type="InterPro" id="IPR001607">
    <property type="entry name" value="Znf_UBP"/>
</dbReference>
<name>A0ABN5YQT4_9MYCO</name>
<organism evidence="2 3">
    <name type="scientific">Mycolicibacterium aubagnense</name>
    <dbReference type="NCBI Taxonomy" id="319707"/>
    <lineage>
        <taxon>Bacteria</taxon>
        <taxon>Bacillati</taxon>
        <taxon>Actinomycetota</taxon>
        <taxon>Actinomycetes</taxon>
        <taxon>Mycobacteriales</taxon>
        <taxon>Mycobacteriaceae</taxon>
        <taxon>Mycolicibacterium</taxon>
    </lineage>
</organism>
<dbReference type="SUPFAM" id="SSF57850">
    <property type="entry name" value="RING/U-box"/>
    <property type="match status" value="1"/>
</dbReference>
<proteinExistence type="predicted"/>
<dbReference type="PROSITE" id="PS50271">
    <property type="entry name" value="ZF_UBP"/>
    <property type="match status" value="1"/>
</dbReference>
<reference evidence="2 3" key="1">
    <citation type="journal article" date="2019" name="Emerg. Microbes Infect.">
        <title>Comprehensive subspecies identification of 175 nontuberculous mycobacteria species based on 7547 genomic profiles.</title>
        <authorList>
            <person name="Matsumoto Y."/>
            <person name="Kinjo T."/>
            <person name="Motooka D."/>
            <person name="Nabeya D."/>
            <person name="Jung N."/>
            <person name="Uechi K."/>
            <person name="Horii T."/>
            <person name="Iida T."/>
            <person name="Fujita J."/>
            <person name="Nakamura S."/>
        </authorList>
    </citation>
    <scope>NUCLEOTIDE SEQUENCE [LARGE SCALE GENOMIC DNA]</scope>
    <source>
        <strain evidence="2 3">JCM 15296</strain>
    </source>
</reference>
<dbReference type="Pfam" id="PF02148">
    <property type="entry name" value="zf-UBP"/>
    <property type="match status" value="1"/>
</dbReference>
<dbReference type="EMBL" id="AP022577">
    <property type="protein sequence ID" value="BBX83921.1"/>
    <property type="molecule type" value="Genomic_DNA"/>
</dbReference>
<feature type="domain" description="UBP-type" evidence="1">
    <location>
        <begin position="8"/>
        <end position="91"/>
    </location>
</feature>
<dbReference type="Proteomes" id="UP000465609">
    <property type="component" value="Chromosome"/>
</dbReference>
<keyword evidence="3" id="KW-1185">Reference proteome</keyword>
<protein>
    <recommendedName>
        <fullName evidence="1">UBP-type domain-containing protein</fullName>
    </recommendedName>
</protein>